<dbReference type="PANTHER" id="PTHR22950">
    <property type="entry name" value="AMINO ACID TRANSPORTER"/>
    <property type="match status" value="1"/>
</dbReference>
<feature type="transmembrane region" description="Helical" evidence="2">
    <location>
        <begin position="318"/>
        <end position="338"/>
    </location>
</feature>
<feature type="transmembrane region" description="Helical" evidence="2">
    <location>
        <begin position="546"/>
        <end position="568"/>
    </location>
</feature>
<keyword evidence="2" id="KW-0472">Membrane</keyword>
<proteinExistence type="predicted"/>
<feature type="compositionally biased region" description="Low complexity" evidence="1">
    <location>
        <begin position="14"/>
        <end position="29"/>
    </location>
</feature>
<dbReference type="PANTHER" id="PTHR22950:SF695">
    <property type="entry name" value="AMINO ACID TRANSPORTER TRANSMEMBRANE DOMAIN-CONTAINING PROTEIN"/>
    <property type="match status" value="1"/>
</dbReference>
<evidence type="ECO:0000313" key="4">
    <source>
        <dbReference type="Proteomes" id="UP001565368"/>
    </source>
</evidence>
<gene>
    <name evidence="3" type="ORF">Q8F55_005568</name>
</gene>
<feature type="compositionally biased region" description="Low complexity" evidence="1">
    <location>
        <begin position="61"/>
        <end position="77"/>
    </location>
</feature>
<feature type="region of interest" description="Disordered" evidence="1">
    <location>
        <begin position="595"/>
        <end position="619"/>
    </location>
</feature>
<dbReference type="Proteomes" id="UP001565368">
    <property type="component" value="Unassembled WGS sequence"/>
</dbReference>
<keyword evidence="4" id="KW-1185">Reference proteome</keyword>
<feature type="transmembrane region" description="Helical" evidence="2">
    <location>
        <begin position="435"/>
        <end position="460"/>
    </location>
</feature>
<feature type="compositionally biased region" description="Acidic residues" evidence="1">
    <location>
        <begin position="137"/>
        <end position="146"/>
    </location>
</feature>
<evidence type="ECO:0000313" key="3">
    <source>
        <dbReference type="EMBL" id="KAL1408755.1"/>
    </source>
</evidence>
<feature type="transmembrane region" description="Helical" evidence="2">
    <location>
        <begin position="650"/>
        <end position="674"/>
    </location>
</feature>
<organism evidence="3 4">
    <name type="scientific">Vanrija albida</name>
    <dbReference type="NCBI Taxonomy" id="181172"/>
    <lineage>
        <taxon>Eukaryota</taxon>
        <taxon>Fungi</taxon>
        <taxon>Dikarya</taxon>
        <taxon>Basidiomycota</taxon>
        <taxon>Agaricomycotina</taxon>
        <taxon>Tremellomycetes</taxon>
        <taxon>Trichosporonales</taxon>
        <taxon>Trichosporonaceae</taxon>
        <taxon>Vanrija</taxon>
    </lineage>
</organism>
<evidence type="ECO:0000256" key="2">
    <source>
        <dbReference type="SAM" id="Phobius"/>
    </source>
</evidence>
<feature type="region of interest" description="Disordered" evidence="1">
    <location>
        <begin position="137"/>
        <end position="165"/>
    </location>
</feature>
<reference evidence="3 4" key="1">
    <citation type="submission" date="2023-08" db="EMBL/GenBank/DDBJ databases">
        <title>Annotated Genome Sequence of Vanrija albida AlHP1.</title>
        <authorList>
            <person name="Herzog R."/>
        </authorList>
    </citation>
    <scope>NUCLEOTIDE SEQUENCE [LARGE SCALE GENOMIC DNA]</scope>
    <source>
        <strain evidence="3 4">AlHP1</strain>
    </source>
</reference>
<feature type="compositionally biased region" description="Acidic residues" evidence="1">
    <location>
        <begin position="84"/>
        <end position="96"/>
    </location>
</feature>
<comment type="caution">
    <text evidence="3">The sequence shown here is derived from an EMBL/GenBank/DDBJ whole genome shotgun (WGS) entry which is preliminary data.</text>
</comment>
<feature type="transmembrane region" description="Helical" evidence="2">
    <location>
        <begin position="205"/>
        <end position="231"/>
    </location>
</feature>
<dbReference type="EMBL" id="JBBXJM010000004">
    <property type="protein sequence ID" value="KAL1408755.1"/>
    <property type="molecule type" value="Genomic_DNA"/>
</dbReference>
<dbReference type="RefSeq" id="XP_069208699.1">
    <property type="nucleotide sequence ID" value="XM_069354057.1"/>
</dbReference>
<feature type="transmembrane region" description="Helical" evidence="2">
    <location>
        <begin position="292"/>
        <end position="311"/>
    </location>
</feature>
<feature type="transmembrane region" description="Helical" evidence="2">
    <location>
        <begin position="480"/>
        <end position="498"/>
    </location>
</feature>
<accession>A0ABR3Q279</accession>
<sequence>MVDSQRSSPPPPLRVVSASNSRSHSRAASPGPLSARARPSDVGPRLSLSHPAEDDRGVGPSTGTRGRSISGGRASIADSFATAEEGDDADQGSDLDLDELEAELAASGSDSESPGHSASLSSFSDAFDFEFDEYDEEEEVSGEEIDQSQPLVRGGRRRRKWEQEPGDGDKGLFELIPPLILAHPLALFPALAAVPYDFLPAGVALFVPVFCVLAALSLCAHIVIVYLAWYLKVWSFEEVFAKCVGERFGKYGLGVGRAFVMVSVIGTTIGWLETLFPLIRPIAATYLPEGVLQSRILWTIVASMALLPAIAPSRALRSLRIMPIILVTLLPVVTFIAIGRTSEIHDANEEAGGHVNSTSVGDAAKHMTHAVTHAVTHAASETVSSATRQLLRRGLRGLSAGNAGSGLTTIAVFFTPHLLTLPIHGTLARTKRQKFIVPVLATTVILVVLALPLALVPYYLLDAAPTVFQQLPDDDGWVNFARALMCAIILGSINLWLLRGRDTVLSALHVDRAERYKAGRWVGLGLWVLVVAFACIGGVVADKIQLSGVMATLAVGWLLPSVFFIITFHVRSPLAIIFPNRAAAQAAAAAAAAAATPAPSEHPSPQRGSAPRAGHARTDSLQDPATDVLLARKERQLQKRRLGRRLWQDMVVYVGILPVGCVTIAWSVGSFLGIW</sequence>
<feature type="transmembrane region" description="Helical" evidence="2">
    <location>
        <begin position="251"/>
        <end position="272"/>
    </location>
</feature>
<feature type="transmembrane region" description="Helical" evidence="2">
    <location>
        <begin position="179"/>
        <end position="199"/>
    </location>
</feature>
<feature type="region of interest" description="Disordered" evidence="1">
    <location>
        <begin position="1"/>
        <end position="96"/>
    </location>
</feature>
<feature type="transmembrane region" description="Helical" evidence="2">
    <location>
        <begin position="518"/>
        <end position="540"/>
    </location>
</feature>
<evidence type="ECO:0008006" key="5">
    <source>
        <dbReference type="Google" id="ProtNLM"/>
    </source>
</evidence>
<keyword evidence="2" id="KW-0812">Transmembrane</keyword>
<protein>
    <recommendedName>
        <fullName evidence="5">Amino acid transporter transmembrane domain-containing protein</fullName>
    </recommendedName>
</protein>
<name>A0ABR3Q279_9TREE</name>
<keyword evidence="2" id="KW-1133">Transmembrane helix</keyword>
<dbReference type="GeneID" id="95986611"/>
<evidence type="ECO:0000256" key="1">
    <source>
        <dbReference type="SAM" id="MobiDB-lite"/>
    </source>
</evidence>